<feature type="domain" description="CBM20" evidence="12">
    <location>
        <begin position="123"/>
        <end position="239"/>
    </location>
</feature>
<dbReference type="CDD" id="cd05467">
    <property type="entry name" value="CBM20"/>
    <property type="match status" value="1"/>
</dbReference>
<evidence type="ECO:0000259" key="12">
    <source>
        <dbReference type="PROSITE" id="PS51166"/>
    </source>
</evidence>
<reference evidence="13 14" key="1">
    <citation type="submission" date="2019-02" db="EMBL/GenBank/DDBJ databases">
        <title>Isolation and identification of novel species under the genus Muribaculum.</title>
        <authorList>
            <person name="Miyake S."/>
            <person name="Ding Y."/>
            <person name="Low A."/>
            <person name="Soh M."/>
            <person name="Seedorf H."/>
        </authorList>
    </citation>
    <scope>NUCLEOTIDE SEQUENCE [LARGE SCALE GENOMIC DNA]</scope>
    <source>
        <strain evidence="13 14">TLL-A3</strain>
    </source>
</reference>
<gene>
    <name evidence="13" type="ORF">EZ315_01035</name>
</gene>
<dbReference type="Proteomes" id="UP000297635">
    <property type="component" value="Unassembled WGS sequence"/>
</dbReference>
<dbReference type="InterPro" id="IPR017853">
    <property type="entry name" value="GH"/>
</dbReference>
<keyword evidence="9" id="KW-0119">Carbohydrate metabolism</keyword>
<dbReference type="PANTHER" id="PTHR32518:SF3">
    <property type="entry name" value="4-ALPHA-GLUCANOTRANSFERASE"/>
    <property type="match status" value="1"/>
</dbReference>
<dbReference type="EMBL" id="SJSA01000001">
    <property type="protein sequence ID" value="TGG39364.1"/>
    <property type="molecule type" value="Genomic_DNA"/>
</dbReference>
<evidence type="ECO:0000256" key="11">
    <source>
        <dbReference type="ARBA" id="ARBA00031501"/>
    </source>
</evidence>
<dbReference type="GO" id="GO:0004134">
    <property type="term" value="F:4-alpha-glucanotransferase activity"/>
    <property type="evidence" value="ECO:0007669"/>
    <property type="project" value="UniProtKB-EC"/>
</dbReference>
<dbReference type="InterPro" id="IPR013783">
    <property type="entry name" value="Ig-like_fold"/>
</dbReference>
<evidence type="ECO:0000256" key="6">
    <source>
        <dbReference type="ARBA" id="ARBA00022490"/>
    </source>
</evidence>
<evidence type="ECO:0000256" key="8">
    <source>
        <dbReference type="ARBA" id="ARBA00022679"/>
    </source>
</evidence>
<evidence type="ECO:0000256" key="9">
    <source>
        <dbReference type="ARBA" id="ARBA00023277"/>
    </source>
</evidence>
<evidence type="ECO:0000256" key="2">
    <source>
        <dbReference type="ARBA" id="ARBA00004496"/>
    </source>
</evidence>
<comment type="caution">
    <text evidence="13">The sequence shown here is derived from an EMBL/GenBank/DDBJ whole genome shotgun (WGS) entry which is preliminary data.</text>
</comment>
<keyword evidence="7" id="KW-0328">Glycosyltransferase</keyword>
<evidence type="ECO:0000313" key="13">
    <source>
        <dbReference type="EMBL" id="TGG39364.1"/>
    </source>
</evidence>
<evidence type="ECO:0000256" key="1">
    <source>
        <dbReference type="ARBA" id="ARBA00000439"/>
    </source>
</evidence>
<sequence>MKLFFQVNYHTEWGENLFITGAQEAFGGGDIDKAIPMTLSDGDTWTAAIELPDSLYLVTYSYIVRHDNGTVRREWGRAHRFERRPDTKNIRIIDRWQDQPWDKPYYSSAFTDCINYRGEHDKLVEAEPGYLTLAVDAPMVNADEAVAVSGEDEALGSWDTSKAARMSDAEYPTWKINIPLSGIKNGSDYKFLIIKKATGDIVAWEGRDNRTFHLPAIDENISVIDAGQRLVNSKNAWRGAGVAIPVFSLRSDEDFGVGDFMDIKKMVDWAVQTHQNFVQVLPINDTTMTHTWTDSYPYNANSTFALHPMFLRLSVMGRLNDKERQRYFDELGRELNKLPEIDYERVNKAKIQFTRELYAQNGNDDMSTPEFREFLSRNASWLTPYAAFCVLRDLNGTPDMSKWGEYAVYDEAKVKDFIDAHTYDINYVYYIQYHLDRQMRMVHDYARANGVAIKGDIPIGISRTSVDAWISPRLFNLDCQAGAPPDDFSVLGQNWGLPTYNWEEMSKDGFAWWKARFRKMAEYFDAYRIDHVLGFFRIWEIPMDAVHGLLGVFNRALPFSPDEMRNSYDFWIDTERHTKPLILEWMLNDFFGEWTEECRDRYLIPEGYGKYRLKEEFDTQRKVADHFAALAADSDDREKNNRICQALMGLIDDVLFIEDSYEKGKYHPRISAQFTYQYRCLNDYEKWCFNRLYNDFFYRRHNEFWYDKAMWKMPPLIDATDMLVCAEDLGMIPACVPAVMSALQILVLEIQRMPKDPTTPFGNTWNYPYNSVCTTSSHDMDGIRRWWEADRAATQKYFNEVLREPGEAPEYAEPWICEKIVRMHLESPSMLCILPLQDWLSTDGLVRRQDPREELINIPANPRHYWRYRMHLTLEQLNAEKELNNRIRDMIHSSGR</sequence>
<dbReference type="GeneID" id="82148355"/>
<proteinExistence type="inferred from homology"/>
<protein>
    <recommendedName>
        <fullName evidence="5">4-alpha-glucanotransferase</fullName>
        <ecNumber evidence="4">2.4.1.25</ecNumber>
    </recommendedName>
    <alternativeName>
        <fullName evidence="10">Amylomaltase</fullName>
    </alternativeName>
    <alternativeName>
        <fullName evidence="11">Disproportionating enzyme</fullName>
    </alternativeName>
</protein>
<dbReference type="Gene3D" id="3.20.20.80">
    <property type="entry name" value="Glycosidases"/>
    <property type="match status" value="2"/>
</dbReference>
<evidence type="ECO:0000256" key="7">
    <source>
        <dbReference type="ARBA" id="ARBA00022676"/>
    </source>
</evidence>
<dbReference type="GO" id="GO:0005737">
    <property type="term" value="C:cytoplasm"/>
    <property type="evidence" value="ECO:0007669"/>
    <property type="project" value="UniProtKB-SubCell"/>
</dbReference>
<dbReference type="Pfam" id="PF00686">
    <property type="entry name" value="CBM_20"/>
    <property type="match status" value="2"/>
</dbReference>
<organism evidence="13 14">
    <name type="scientific">Duncaniella freteri</name>
    <dbReference type="NCBI Taxonomy" id="2530391"/>
    <lineage>
        <taxon>Bacteria</taxon>
        <taxon>Pseudomonadati</taxon>
        <taxon>Bacteroidota</taxon>
        <taxon>Bacteroidia</taxon>
        <taxon>Bacteroidales</taxon>
        <taxon>Muribaculaceae</taxon>
        <taxon>Duncaniella</taxon>
    </lineage>
</organism>
<dbReference type="EC" id="2.4.1.25" evidence="4"/>
<keyword evidence="14" id="KW-1185">Reference proteome</keyword>
<comment type="catalytic activity">
    <reaction evidence="1">
        <text>Transfers a segment of a (1-&gt;4)-alpha-D-glucan to a new position in an acceptor, which may be glucose or a (1-&gt;4)-alpha-D-glucan.</text>
        <dbReference type="EC" id="2.4.1.25"/>
    </reaction>
</comment>
<evidence type="ECO:0000256" key="5">
    <source>
        <dbReference type="ARBA" id="ARBA00020295"/>
    </source>
</evidence>
<dbReference type="PANTHER" id="PTHR32518">
    <property type="match status" value="1"/>
</dbReference>
<feature type="domain" description="CBM20" evidence="12">
    <location>
        <begin position="1"/>
        <end position="98"/>
    </location>
</feature>
<dbReference type="Pfam" id="PF02446">
    <property type="entry name" value="Glyco_hydro_77"/>
    <property type="match status" value="1"/>
</dbReference>
<comment type="subcellular location">
    <subcellularLocation>
        <location evidence="2">Cytoplasm</location>
    </subcellularLocation>
</comment>
<keyword evidence="8 13" id="KW-0808">Transferase</keyword>
<dbReference type="SMART" id="SM01065">
    <property type="entry name" value="CBM_2"/>
    <property type="match status" value="2"/>
</dbReference>
<accession>A0A4Z0V561</accession>
<dbReference type="AlphaFoldDB" id="A0A4Z0V561"/>
<dbReference type="SUPFAM" id="SSF49452">
    <property type="entry name" value="Starch-binding domain-like"/>
    <property type="match status" value="2"/>
</dbReference>
<dbReference type="Gene3D" id="2.60.40.10">
    <property type="entry name" value="Immunoglobulins"/>
    <property type="match status" value="2"/>
</dbReference>
<dbReference type="RefSeq" id="WP_135469864.1">
    <property type="nucleotide sequence ID" value="NZ_CASJDB010000010.1"/>
</dbReference>
<evidence type="ECO:0000313" key="14">
    <source>
        <dbReference type="Proteomes" id="UP000297635"/>
    </source>
</evidence>
<name>A0A4Z0V561_9BACT</name>
<dbReference type="GO" id="GO:0005975">
    <property type="term" value="P:carbohydrate metabolic process"/>
    <property type="evidence" value="ECO:0007669"/>
    <property type="project" value="InterPro"/>
</dbReference>
<dbReference type="GO" id="GO:2001070">
    <property type="term" value="F:starch binding"/>
    <property type="evidence" value="ECO:0007669"/>
    <property type="project" value="InterPro"/>
</dbReference>
<dbReference type="PROSITE" id="PS51166">
    <property type="entry name" value="CBM20"/>
    <property type="match status" value="2"/>
</dbReference>
<evidence type="ECO:0000256" key="4">
    <source>
        <dbReference type="ARBA" id="ARBA00012560"/>
    </source>
</evidence>
<dbReference type="InterPro" id="IPR002044">
    <property type="entry name" value="CBM20"/>
</dbReference>
<dbReference type="InterPro" id="IPR003385">
    <property type="entry name" value="Glyco_hydro_77"/>
</dbReference>
<dbReference type="InterPro" id="IPR013784">
    <property type="entry name" value="Carb-bd-like_fold"/>
</dbReference>
<evidence type="ECO:0000256" key="10">
    <source>
        <dbReference type="ARBA" id="ARBA00031423"/>
    </source>
</evidence>
<dbReference type="SUPFAM" id="SSF51445">
    <property type="entry name" value="(Trans)glycosidases"/>
    <property type="match status" value="1"/>
</dbReference>
<keyword evidence="6" id="KW-0963">Cytoplasm</keyword>
<evidence type="ECO:0000256" key="3">
    <source>
        <dbReference type="ARBA" id="ARBA00005684"/>
    </source>
</evidence>
<comment type="similarity">
    <text evidence="3">Belongs to the disproportionating enzyme family.</text>
</comment>